<sequence length="136" mass="14260">MAHLTIFSAVRIASAPLTESSLHVAELVWLTLVIRLTGPATLVEGEAAQVWVLTDPVAVTWSDVHIALLREAGAFVWIAEVALWAVLLDIAGSEALAVDRCAGVVVLAVVAALAAVVPWSIIALDAFELTVESAIV</sequence>
<protein>
    <submittedName>
        <fullName evidence="2">Uncharacterized protein</fullName>
    </submittedName>
</protein>
<dbReference type="AlphaFoldDB" id="A0A382U3L5"/>
<evidence type="ECO:0000313" key="2">
    <source>
        <dbReference type="EMBL" id="SVD28268.1"/>
    </source>
</evidence>
<gene>
    <name evidence="2" type="ORF">METZ01_LOCUS381122</name>
</gene>
<organism evidence="2">
    <name type="scientific">marine metagenome</name>
    <dbReference type="NCBI Taxonomy" id="408172"/>
    <lineage>
        <taxon>unclassified sequences</taxon>
        <taxon>metagenomes</taxon>
        <taxon>ecological metagenomes</taxon>
    </lineage>
</organism>
<keyword evidence="1" id="KW-0472">Membrane</keyword>
<keyword evidence="1" id="KW-0812">Transmembrane</keyword>
<reference evidence="2" key="1">
    <citation type="submission" date="2018-05" db="EMBL/GenBank/DDBJ databases">
        <authorList>
            <person name="Lanie J.A."/>
            <person name="Ng W.-L."/>
            <person name="Kazmierczak K.M."/>
            <person name="Andrzejewski T.M."/>
            <person name="Davidsen T.M."/>
            <person name="Wayne K.J."/>
            <person name="Tettelin H."/>
            <person name="Glass J.I."/>
            <person name="Rusch D."/>
            <person name="Podicherti R."/>
            <person name="Tsui H.-C.T."/>
            <person name="Winkler M.E."/>
        </authorList>
    </citation>
    <scope>NUCLEOTIDE SEQUENCE</scope>
</reference>
<proteinExistence type="predicted"/>
<feature type="transmembrane region" description="Helical" evidence="1">
    <location>
        <begin position="74"/>
        <end position="92"/>
    </location>
</feature>
<dbReference type="EMBL" id="UINC01140872">
    <property type="protein sequence ID" value="SVD28268.1"/>
    <property type="molecule type" value="Genomic_DNA"/>
</dbReference>
<evidence type="ECO:0000256" key="1">
    <source>
        <dbReference type="SAM" id="Phobius"/>
    </source>
</evidence>
<feature type="transmembrane region" description="Helical" evidence="1">
    <location>
        <begin position="104"/>
        <end position="124"/>
    </location>
</feature>
<accession>A0A382U3L5</accession>
<name>A0A382U3L5_9ZZZZ</name>
<keyword evidence="1" id="KW-1133">Transmembrane helix</keyword>